<protein>
    <submittedName>
        <fullName evidence="3">Type II secretion system protein</fullName>
    </submittedName>
</protein>
<dbReference type="RefSeq" id="WP_169268344.1">
    <property type="nucleotide sequence ID" value="NZ_QMEC01000183.1"/>
</dbReference>
<dbReference type="SUPFAM" id="SSF54523">
    <property type="entry name" value="Pili subunits"/>
    <property type="match status" value="1"/>
</dbReference>
<sequence>MIHQKQQQASSSSQSGFTIIESLIAVVVVGILLVAIAPVIIFSVATRMQARRIELATNAAQTYIDGIKSSTIPPPPIITNSAATTTDSPSPDAPSGTLTCSTTGTGLCEISPATPSSQLYCVDGDTGGCTSDNFKDMIVQGFGYNPTSDKPEDGYRLGLRVYRADAFNKPSITLKASKDPGIKQAETFTKGTGLISIQAPLVEITTEISSKVTTFSDFCQRLKPPATNPNPKSDC</sequence>
<organism evidence="3 4">
    <name type="scientific">Brasilonema octagenarum UFV-OR1</name>
    <dbReference type="NCBI Taxonomy" id="417115"/>
    <lineage>
        <taxon>Bacteria</taxon>
        <taxon>Bacillati</taxon>
        <taxon>Cyanobacteriota</taxon>
        <taxon>Cyanophyceae</taxon>
        <taxon>Nostocales</taxon>
        <taxon>Scytonemataceae</taxon>
        <taxon>Brasilonema</taxon>
        <taxon>Octagenarum group</taxon>
    </lineage>
</organism>
<dbReference type="Pfam" id="PF07963">
    <property type="entry name" value="N_methyl"/>
    <property type="match status" value="1"/>
</dbReference>
<evidence type="ECO:0000256" key="1">
    <source>
        <dbReference type="SAM" id="MobiDB-lite"/>
    </source>
</evidence>
<comment type="caution">
    <text evidence="3">The sequence shown here is derived from an EMBL/GenBank/DDBJ whole genome shotgun (WGS) entry which is preliminary data.</text>
</comment>
<evidence type="ECO:0000256" key="2">
    <source>
        <dbReference type="SAM" id="Phobius"/>
    </source>
</evidence>
<dbReference type="InterPro" id="IPR045584">
    <property type="entry name" value="Pilin-like"/>
</dbReference>
<dbReference type="NCBIfam" id="TIGR02532">
    <property type="entry name" value="IV_pilin_GFxxxE"/>
    <property type="match status" value="1"/>
</dbReference>
<keyword evidence="2" id="KW-0812">Transmembrane</keyword>
<dbReference type="InterPro" id="IPR012902">
    <property type="entry name" value="N_methyl_site"/>
</dbReference>
<evidence type="ECO:0000313" key="3">
    <source>
        <dbReference type="EMBL" id="NMF66787.1"/>
    </source>
</evidence>
<feature type="transmembrane region" description="Helical" evidence="2">
    <location>
        <begin position="23"/>
        <end position="45"/>
    </location>
</feature>
<keyword evidence="2" id="KW-0472">Membrane</keyword>
<dbReference type="NCBIfam" id="NF038303">
    <property type="entry name" value="EPS_HpsB"/>
    <property type="match status" value="1"/>
</dbReference>
<keyword evidence="2" id="KW-1133">Transmembrane helix</keyword>
<dbReference type="EMBL" id="QMEC01000183">
    <property type="protein sequence ID" value="NMF66787.1"/>
    <property type="molecule type" value="Genomic_DNA"/>
</dbReference>
<dbReference type="Proteomes" id="UP000762253">
    <property type="component" value="Unassembled WGS sequence"/>
</dbReference>
<name>A0ABX1MDR5_9CYAN</name>
<accession>A0ABX1MDR5</accession>
<proteinExistence type="predicted"/>
<gene>
    <name evidence="3" type="ORF">DP115_30195</name>
</gene>
<feature type="region of interest" description="Disordered" evidence="1">
    <location>
        <begin position="77"/>
        <end position="98"/>
    </location>
</feature>
<reference evidence="3 4" key="1">
    <citation type="submission" date="2018-06" db="EMBL/GenBank/DDBJ databases">
        <title>Comparative genomics of Brasilonema spp. strains.</title>
        <authorList>
            <person name="Alvarenga D.O."/>
            <person name="Fiore M.F."/>
            <person name="Varani A.M."/>
        </authorList>
    </citation>
    <scope>NUCLEOTIDE SEQUENCE [LARGE SCALE GENOMIC DNA]</scope>
    <source>
        <strain evidence="3 4">UFV-OR1</strain>
    </source>
</reference>
<evidence type="ECO:0000313" key="4">
    <source>
        <dbReference type="Proteomes" id="UP000762253"/>
    </source>
</evidence>
<keyword evidence="4" id="KW-1185">Reference proteome</keyword>